<keyword evidence="7" id="KW-1185">Reference proteome</keyword>
<protein>
    <submittedName>
        <fullName evidence="6">DNA-binding transcriptional LysR family regulator</fullName>
    </submittedName>
</protein>
<dbReference type="InterPro" id="IPR000847">
    <property type="entry name" value="LysR_HTH_N"/>
</dbReference>
<dbReference type="GO" id="GO:0032993">
    <property type="term" value="C:protein-DNA complex"/>
    <property type="evidence" value="ECO:0007669"/>
    <property type="project" value="TreeGrafter"/>
</dbReference>
<dbReference type="Proteomes" id="UP000521922">
    <property type="component" value="Unassembled WGS sequence"/>
</dbReference>
<evidence type="ECO:0000256" key="2">
    <source>
        <dbReference type="ARBA" id="ARBA00023015"/>
    </source>
</evidence>
<keyword evidence="3 6" id="KW-0238">DNA-binding</keyword>
<sequence length="306" mass="31408">MQTLDVHPSLLRALLAVLETGTVTGASERLGFTQSAVSKQIAALEDATGVQLFHRGSRGAAPTAAAHRLAARAVVVLDQLDTASRELRDAAAPVSGRVALGGFTTAAMVLGPRTLARVALDHPAVAVDFQIASTPVQLRRLRAGRLDLALLAGGEGLPDWDLTGLDLEPLPGGELLVALSRRHHLAGQGRVPVSALAGEGWVVGHGARGEPQFGAWPTLPAPRVVAEVADWGARLGFVAAGLGLTTLPSLAADVLPADVTAVRVDDPAGHHRSTSLARAGTLGGAAAAVRAAVIAEAEAIAERWRT</sequence>
<dbReference type="Pfam" id="PF03466">
    <property type="entry name" value="LysR_substrate"/>
    <property type="match status" value="1"/>
</dbReference>
<dbReference type="Pfam" id="PF00126">
    <property type="entry name" value="HTH_1"/>
    <property type="match status" value="1"/>
</dbReference>
<dbReference type="InterPro" id="IPR005119">
    <property type="entry name" value="LysR_subst-bd"/>
</dbReference>
<dbReference type="Gene3D" id="3.40.190.10">
    <property type="entry name" value="Periplasmic binding protein-like II"/>
    <property type="match status" value="2"/>
</dbReference>
<proteinExistence type="inferred from homology"/>
<dbReference type="PANTHER" id="PTHR30346:SF29">
    <property type="entry name" value="LYSR SUBSTRATE-BINDING"/>
    <property type="match status" value="1"/>
</dbReference>
<evidence type="ECO:0000313" key="7">
    <source>
        <dbReference type="Proteomes" id="UP000521922"/>
    </source>
</evidence>
<dbReference type="SUPFAM" id="SSF46785">
    <property type="entry name" value="Winged helix' DNA-binding domain"/>
    <property type="match status" value="1"/>
</dbReference>
<dbReference type="GO" id="GO:0003700">
    <property type="term" value="F:DNA-binding transcription factor activity"/>
    <property type="evidence" value="ECO:0007669"/>
    <property type="project" value="InterPro"/>
</dbReference>
<comment type="caution">
    <text evidence="6">The sequence shown here is derived from an EMBL/GenBank/DDBJ whole genome shotgun (WGS) entry which is preliminary data.</text>
</comment>
<evidence type="ECO:0000313" key="6">
    <source>
        <dbReference type="EMBL" id="NYD20561.1"/>
    </source>
</evidence>
<dbReference type="AlphaFoldDB" id="A0A7Y9DGQ6"/>
<dbReference type="GO" id="GO:0003677">
    <property type="term" value="F:DNA binding"/>
    <property type="evidence" value="ECO:0007669"/>
    <property type="project" value="UniProtKB-KW"/>
</dbReference>
<reference evidence="6 7" key="1">
    <citation type="submission" date="2020-07" db="EMBL/GenBank/DDBJ databases">
        <title>Sequencing the genomes of 1000 actinobacteria strains.</title>
        <authorList>
            <person name="Klenk H.-P."/>
        </authorList>
    </citation>
    <scope>NUCLEOTIDE SEQUENCE [LARGE SCALE GENOMIC DNA]</scope>
    <source>
        <strain evidence="6 7">DSM 7487</strain>
    </source>
</reference>
<evidence type="ECO:0000259" key="5">
    <source>
        <dbReference type="PROSITE" id="PS50931"/>
    </source>
</evidence>
<dbReference type="PANTHER" id="PTHR30346">
    <property type="entry name" value="TRANSCRIPTIONAL DUAL REGULATOR HCAR-RELATED"/>
    <property type="match status" value="1"/>
</dbReference>
<evidence type="ECO:0000256" key="3">
    <source>
        <dbReference type="ARBA" id="ARBA00023125"/>
    </source>
</evidence>
<evidence type="ECO:0000256" key="1">
    <source>
        <dbReference type="ARBA" id="ARBA00009437"/>
    </source>
</evidence>
<dbReference type="PROSITE" id="PS50931">
    <property type="entry name" value="HTH_LYSR"/>
    <property type="match status" value="1"/>
</dbReference>
<dbReference type="SUPFAM" id="SSF53850">
    <property type="entry name" value="Periplasmic binding protein-like II"/>
    <property type="match status" value="1"/>
</dbReference>
<comment type="similarity">
    <text evidence="1">Belongs to the LysR transcriptional regulatory family.</text>
</comment>
<name>A0A7Y9DGQ6_9ACTN</name>
<dbReference type="PRINTS" id="PR00039">
    <property type="entry name" value="HTHLYSR"/>
</dbReference>
<gene>
    <name evidence="6" type="ORF">BJ968_000101</name>
</gene>
<feature type="domain" description="HTH lysR-type" evidence="5">
    <location>
        <begin position="8"/>
        <end position="63"/>
    </location>
</feature>
<accession>A0A7Y9DGQ6</accession>
<evidence type="ECO:0000256" key="4">
    <source>
        <dbReference type="ARBA" id="ARBA00023163"/>
    </source>
</evidence>
<dbReference type="Gene3D" id="1.10.10.10">
    <property type="entry name" value="Winged helix-like DNA-binding domain superfamily/Winged helix DNA-binding domain"/>
    <property type="match status" value="1"/>
</dbReference>
<dbReference type="InterPro" id="IPR036390">
    <property type="entry name" value="WH_DNA-bd_sf"/>
</dbReference>
<dbReference type="EMBL" id="JACCBB010000001">
    <property type="protein sequence ID" value="NYD20561.1"/>
    <property type="molecule type" value="Genomic_DNA"/>
</dbReference>
<dbReference type="RefSeq" id="WP_179748276.1">
    <property type="nucleotide sequence ID" value="NZ_BAAAGN010000002.1"/>
</dbReference>
<dbReference type="InterPro" id="IPR036388">
    <property type="entry name" value="WH-like_DNA-bd_sf"/>
</dbReference>
<keyword evidence="4" id="KW-0804">Transcription</keyword>
<organism evidence="6 7">
    <name type="scientific">Kineococcus aurantiacus</name>
    <dbReference type="NCBI Taxonomy" id="37633"/>
    <lineage>
        <taxon>Bacteria</taxon>
        <taxon>Bacillati</taxon>
        <taxon>Actinomycetota</taxon>
        <taxon>Actinomycetes</taxon>
        <taxon>Kineosporiales</taxon>
        <taxon>Kineosporiaceae</taxon>
        <taxon>Kineococcus</taxon>
    </lineage>
</organism>
<keyword evidence="2" id="KW-0805">Transcription regulation</keyword>